<comment type="caution">
    <text evidence="1">The sequence shown here is derived from an EMBL/GenBank/DDBJ whole genome shotgun (WGS) entry which is preliminary data.</text>
</comment>
<accession>A0A3D9V732</accession>
<keyword evidence="2" id="KW-1185">Reference proteome</keyword>
<proteinExistence type="predicted"/>
<dbReference type="EMBL" id="QTUC01000001">
    <property type="protein sequence ID" value="REF37279.1"/>
    <property type="molecule type" value="Genomic_DNA"/>
</dbReference>
<dbReference type="Proteomes" id="UP000256485">
    <property type="component" value="Unassembled WGS sequence"/>
</dbReference>
<sequence>MGSHGVPDGEGAAFLDPQCGERFPNGWYARSRRPGWYRCAATGWYARSLGSGTPALSPSRRLAPESALRFAGPPTRLCLLI</sequence>
<name>A0A3D9V732_THECX</name>
<organism evidence="1 2">
    <name type="scientific">Thermasporomyces composti</name>
    <dbReference type="NCBI Taxonomy" id="696763"/>
    <lineage>
        <taxon>Bacteria</taxon>
        <taxon>Bacillati</taxon>
        <taxon>Actinomycetota</taxon>
        <taxon>Actinomycetes</taxon>
        <taxon>Propionibacteriales</taxon>
        <taxon>Nocardioidaceae</taxon>
        <taxon>Thermasporomyces</taxon>
    </lineage>
</organism>
<dbReference type="AlphaFoldDB" id="A0A3D9V732"/>
<evidence type="ECO:0000313" key="2">
    <source>
        <dbReference type="Proteomes" id="UP000256485"/>
    </source>
</evidence>
<protein>
    <submittedName>
        <fullName evidence="1">Uncharacterized protein</fullName>
    </submittedName>
</protein>
<gene>
    <name evidence="1" type="ORF">DFJ64_2720</name>
</gene>
<reference evidence="1 2" key="1">
    <citation type="submission" date="2018-08" db="EMBL/GenBank/DDBJ databases">
        <title>Sequencing the genomes of 1000 actinobacteria strains.</title>
        <authorList>
            <person name="Klenk H.-P."/>
        </authorList>
    </citation>
    <scope>NUCLEOTIDE SEQUENCE [LARGE SCALE GENOMIC DNA]</scope>
    <source>
        <strain evidence="1 2">DSM 22891</strain>
    </source>
</reference>
<evidence type="ECO:0000313" key="1">
    <source>
        <dbReference type="EMBL" id="REF37279.1"/>
    </source>
</evidence>